<feature type="transmembrane region" description="Helical" evidence="2">
    <location>
        <begin position="91"/>
        <end position="108"/>
    </location>
</feature>
<accession>A0A0F4Z9U7</accession>
<organism evidence="4 5">
    <name type="scientific">Thielaviopsis punctulata</name>
    <dbReference type="NCBI Taxonomy" id="72032"/>
    <lineage>
        <taxon>Eukaryota</taxon>
        <taxon>Fungi</taxon>
        <taxon>Dikarya</taxon>
        <taxon>Ascomycota</taxon>
        <taxon>Pezizomycotina</taxon>
        <taxon>Sordariomycetes</taxon>
        <taxon>Hypocreomycetidae</taxon>
        <taxon>Microascales</taxon>
        <taxon>Ceratocystidaceae</taxon>
        <taxon>Thielaviopsis</taxon>
    </lineage>
</organism>
<keyword evidence="5" id="KW-1185">Reference proteome</keyword>
<evidence type="ECO:0000256" key="2">
    <source>
        <dbReference type="SAM" id="Phobius"/>
    </source>
</evidence>
<dbReference type="Pfam" id="PF24535">
    <property type="entry name" value="DUF7598"/>
    <property type="match status" value="1"/>
</dbReference>
<protein>
    <recommendedName>
        <fullName evidence="3">DUF7598 domain-containing protein</fullName>
    </recommendedName>
</protein>
<feature type="domain" description="DUF7598" evidence="3">
    <location>
        <begin position="14"/>
        <end position="148"/>
    </location>
</feature>
<keyword evidence="2" id="KW-1133">Transmembrane helix</keyword>
<feature type="transmembrane region" description="Helical" evidence="2">
    <location>
        <begin position="20"/>
        <end position="45"/>
    </location>
</feature>
<proteinExistence type="predicted"/>
<keyword evidence="2" id="KW-0472">Membrane</keyword>
<comment type="caution">
    <text evidence="4">The sequence shown here is derived from an EMBL/GenBank/DDBJ whole genome shotgun (WGS) entry which is preliminary data.</text>
</comment>
<sequence>MFDFSQNTALAGSGHIFLNVLRACTIVTLICISISCWIMVVMTGINHSFFFFDAMSQIFASTISIFLIISEVGIFRDFFERNWPVFSTRRGLTWLGCALTVLACHVLGELNRPQLSQAAIGMDLWRMLIASGILGLIFGFMNIVASIIFRDSDHNINARNIRSDGSLAGNSTYAASYTSSTRSNSLHGEKTSAARRWTQKLSPFNNGGRPKISKPFTHDIEANAGAGYPPPIPAPGYAEDRSSPIVPGLLRPQTALHPMNSAHSDVSRYSVVSHLNRF</sequence>
<evidence type="ECO:0000259" key="3">
    <source>
        <dbReference type="Pfam" id="PF24535"/>
    </source>
</evidence>
<gene>
    <name evidence="4" type="ORF">TD95_001063</name>
</gene>
<dbReference type="InterPro" id="IPR056019">
    <property type="entry name" value="DUF7598"/>
</dbReference>
<reference evidence="4 5" key="1">
    <citation type="submission" date="2015-03" db="EMBL/GenBank/DDBJ databases">
        <authorList>
            <person name="Radwan O."/>
            <person name="Al-Naeli F.A."/>
            <person name="Rendon G.A."/>
            <person name="Fields C."/>
        </authorList>
    </citation>
    <scope>NUCLEOTIDE SEQUENCE [LARGE SCALE GENOMIC DNA]</scope>
    <source>
        <strain evidence="4">CR-DP1</strain>
    </source>
</reference>
<name>A0A0F4Z9U7_9PEZI</name>
<keyword evidence="2" id="KW-0812">Transmembrane</keyword>
<dbReference type="EMBL" id="LAEV01001928">
    <property type="protein sequence ID" value="KKA26931.1"/>
    <property type="molecule type" value="Genomic_DNA"/>
</dbReference>
<feature type="region of interest" description="Disordered" evidence="1">
    <location>
        <begin position="179"/>
        <end position="251"/>
    </location>
</feature>
<dbReference type="Proteomes" id="UP000033483">
    <property type="component" value="Unassembled WGS sequence"/>
</dbReference>
<evidence type="ECO:0000256" key="1">
    <source>
        <dbReference type="SAM" id="MobiDB-lite"/>
    </source>
</evidence>
<dbReference type="OrthoDB" id="5327148at2759"/>
<feature type="transmembrane region" description="Helical" evidence="2">
    <location>
        <begin position="57"/>
        <end position="79"/>
    </location>
</feature>
<dbReference type="AlphaFoldDB" id="A0A0F4Z9U7"/>
<evidence type="ECO:0000313" key="4">
    <source>
        <dbReference type="EMBL" id="KKA26931.1"/>
    </source>
</evidence>
<evidence type="ECO:0000313" key="5">
    <source>
        <dbReference type="Proteomes" id="UP000033483"/>
    </source>
</evidence>
<feature type="transmembrane region" description="Helical" evidence="2">
    <location>
        <begin position="128"/>
        <end position="149"/>
    </location>
</feature>